<evidence type="ECO:0000313" key="5">
    <source>
        <dbReference type="Proteomes" id="UP000396862"/>
    </source>
</evidence>
<dbReference type="Proteomes" id="UP000396862">
    <property type="component" value="Unassembled WGS sequence"/>
</dbReference>
<dbReference type="Proteomes" id="UP000240621">
    <property type="component" value="Unassembled WGS sequence"/>
</dbReference>
<keyword evidence="1" id="KW-0175">Coiled coil</keyword>
<reference evidence="3 4" key="1">
    <citation type="submission" date="2018-03" db="EMBL/GenBank/DDBJ databases">
        <title>Genomic Encyclopedia of Archaeal and Bacterial Type Strains, Phase II (KMG-II): from individual species to whole genera.</title>
        <authorList>
            <person name="Goeker M."/>
        </authorList>
    </citation>
    <scope>NUCLEOTIDE SEQUENCE [LARGE SCALE GENOMIC DNA]</scope>
    <source>
        <strain evidence="3 4">DSM 27267</strain>
    </source>
</reference>
<accession>A0A2P8CFG6</accession>
<dbReference type="EMBL" id="PYGC01000003">
    <property type="protein sequence ID" value="PSK83721.1"/>
    <property type="molecule type" value="Genomic_DNA"/>
</dbReference>
<evidence type="ECO:0000313" key="3">
    <source>
        <dbReference type="EMBL" id="PSK83721.1"/>
    </source>
</evidence>
<evidence type="ECO:0000313" key="4">
    <source>
        <dbReference type="Proteomes" id="UP000240621"/>
    </source>
</evidence>
<evidence type="ECO:0000313" key="2">
    <source>
        <dbReference type="EMBL" id="GET23265.1"/>
    </source>
</evidence>
<organism evidence="3 4">
    <name type="scientific">Prolixibacter denitrificans</name>
    <dbReference type="NCBI Taxonomy" id="1541063"/>
    <lineage>
        <taxon>Bacteria</taxon>
        <taxon>Pseudomonadati</taxon>
        <taxon>Bacteroidota</taxon>
        <taxon>Bacteroidia</taxon>
        <taxon>Marinilabiliales</taxon>
        <taxon>Prolixibacteraceae</taxon>
        <taxon>Prolixibacter</taxon>
    </lineage>
</organism>
<dbReference type="RefSeq" id="WP_106541561.1">
    <property type="nucleotide sequence ID" value="NZ_BLAU01000001.1"/>
</dbReference>
<name>A0A2P8CFG6_9BACT</name>
<feature type="coiled-coil region" evidence="1">
    <location>
        <begin position="79"/>
        <end position="106"/>
    </location>
</feature>
<proteinExistence type="predicted"/>
<protein>
    <submittedName>
        <fullName evidence="3">Uncharacterized protein</fullName>
    </submittedName>
</protein>
<evidence type="ECO:0000256" key="1">
    <source>
        <dbReference type="SAM" id="Coils"/>
    </source>
</evidence>
<dbReference type="OrthoDB" id="9811599at2"/>
<sequence>MANTHSFHIPVMGIGYTIDTPLKVAHLGIDSVISLVDDMLLEKLRKMYCEKFEMPYQEISEKIEDFRAKRITSYLNLMNSVAERKLEELKSAALEKKDEIREYINMLPDSSMIKQEFKKRTAKYINWDEVGNWLRENLSMGSIDVNIMTKIDKDNYQHKEKLPVEFNDAHAALRGFANSDLHSSIVLSAGMNPRLYSYLEHFDDFFPDENGYVKKKIVLKVSDFRSAFIQGKFLAKKGLWVSEYRIESGLNCGGHAFATEGNLMGPILAEFRDNREKLIQEVHDIMVQALAAKNRVVPEHTLPLKITAQGGVGTAEEHQFLIEHYQIDSVGWGSPFLLVPEATTVDDETMNKLAEAKEDDLYLSNISPLGVPFNNLRGNTKDVEKMAWAQGGKPGSPCPKKYVALNNEFTEKGICPASRHYQLLKLKELKKEGMSEETYQEKVNAVIDKSCICVGLGTSALKAHHMDTKDEGEGVSVCPGPNMAYFNKVVSLKEITDHIYGRGNMMARADRPNMFVKELKIYIDYLKDKVEETKKSVTVKQEKYLSSFAGNLEKGINYYQGLFSSAKEKFEDTKAGILAELENSKKALQRLVGEIESLK</sequence>
<gene>
    <name evidence="3" type="ORF">CLV93_103136</name>
    <name evidence="2" type="ORF">JCM18694_35110</name>
</gene>
<dbReference type="AlphaFoldDB" id="A0A2P8CFG6"/>
<dbReference type="EMBL" id="BLAU01000001">
    <property type="protein sequence ID" value="GET23265.1"/>
    <property type="molecule type" value="Genomic_DNA"/>
</dbReference>
<comment type="caution">
    <text evidence="3">The sequence shown here is derived from an EMBL/GenBank/DDBJ whole genome shotgun (WGS) entry which is preliminary data.</text>
</comment>
<keyword evidence="5" id="KW-1185">Reference proteome</keyword>
<reference evidence="2 5" key="2">
    <citation type="submission" date="2019-10" db="EMBL/GenBank/DDBJ databases">
        <title>Prolixibacter strains distinguished by the presence of nitrate reductase genes were adept at nitrate-dependent anaerobic corrosion of metallic iron and carbon steel.</title>
        <authorList>
            <person name="Iino T."/>
            <person name="Shono N."/>
            <person name="Ito K."/>
            <person name="Nakamura R."/>
            <person name="Sueoka K."/>
            <person name="Harayama S."/>
            <person name="Ohkuma M."/>
        </authorList>
    </citation>
    <scope>NUCLEOTIDE SEQUENCE [LARGE SCALE GENOMIC DNA]</scope>
    <source>
        <strain evidence="2 5">MIC1-1</strain>
    </source>
</reference>